<feature type="compositionally biased region" description="Basic residues" evidence="1">
    <location>
        <begin position="40"/>
        <end position="49"/>
    </location>
</feature>
<feature type="compositionally biased region" description="Polar residues" evidence="1">
    <location>
        <begin position="50"/>
        <end position="60"/>
    </location>
</feature>
<dbReference type="EMBL" id="KV417663">
    <property type="protein sequence ID" value="KZP11404.1"/>
    <property type="molecule type" value="Genomic_DNA"/>
</dbReference>
<dbReference type="Proteomes" id="UP000076532">
    <property type="component" value="Unassembled WGS sequence"/>
</dbReference>
<sequence length="171" mass="19884">MMRSLGKRGLRCTFAPQVHRRRDRKTTVARAASQPGPQKIHQRRDRKSHVTATGAASPTSPRRGRKPNDAVTGNGTRRQSLQYPAVEYLLREHVLGPPYMMYDMNMNMKASFITGYYGQKVKDVQERHATTRKRDLLQRAKRDMLQFAKETYDNLKRSDKLPKEFSKRDLH</sequence>
<proteinExistence type="predicted"/>
<keyword evidence="3" id="KW-1185">Reference proteome</keyword>
<evidence type="ECO:0000313" key="3">
    <source>
        <dbReference type="Proteomes" id="UP000076532"/>
    </source>
</evidence>
<organism evidence="2 3">
    <name type="scientific">Athelia psychrophila</name>
    <dbReference type="NCBI Taxonomy" id="1759441"/>
    <lineage>
        <taxon>Eukaryota</taxon>
        <taxon>Fungi</taxon>
        <taxon>Dikarya</taxon>
        <taxon>Basidiomycota</taxon>
        <taxon>Agaricomycotina</taxon>
        <taxon>Agaricomycetes</taxon>
        <taxon>Agaricomycetidae</taxon>
        <taxon>Atheliales</taxon>
        <taxon>Atheliaceae</taxon>
        <taxon>Athelia</taxon>
    </lineage>
</organism>
<protein>
    <submittedName>
        <fullName evidence="2">Uncharacterized protein</fullName>
    </submittedName>
</protein>
<evidence type="ECO:0000313" key="2">
    <source>
        <dbReference type="EMBL" id="KZP11404.1"/>
    </source>
</evidence>
<gene>
    <name evidence="2" type="ORF">FIBSPDRAFT_898977</name>
</gene>
<name>A0A166AA89_9AGAM</name>
<accession>A0A166AA89</accession>
<evidence type="ECO:0000256" key="1">
    <source>
        <dbReference type="SAM" id="MobiDB-lite"/>
    </source>
</evidence>
<reference evidence="2 3" key="1">
    <citation type="journal article" date="2016" name="Mol. Biol. Evol.">
        <title>Comparative Genomics of Early-Diverging Mushroom-Forming Fungi Provides Insights into the Origins of Lignocellulose Decay Capabilities.</title>
        <authorList>
            <person name="Nagy L.G."/>
            <person name="Riley R."/>
            <person name="Tritt A."/>
            <person name="Adam C."/>
            <person name="Daum C."/>
            <person name="Floudas D."/>
            <person name="Sun H."/>
            <person name="Yadav J.S."/>
            <person name="Pangilinan J."/>
            <person name="Larsson K.H."/>
            <person name="Matsuura K."/>
            <person name="Barry K."/>
            <person name="Labutti K."/>
            <person name="Kuo R."/>
            <person name="Ohm R.A."/>
            <person name="Bhattacharya S.S."/>
            <person name="Shirouzu T."/>
            <person name="Yoshinaga Y."/>
            <person name="Martin F.M."/>
            <person name="Grigoriev I.V."/>
            <person name="Hibbett D.S."/>
        </authorList>
    </citation>
    <scope>NUCLEOTIDE SEQUENCE [LARGE SCALE GENOMIC DNA]</scope>
    <source>
        <strain evidence="2 3">CBS 109695</strain>
    </source>
</reference>
<dbReference type="AlphaFoldDB" id="A0A166AA89"/>
<feature type="region of interest" description="Disordered" evidence="1">
    <location>
        <begin position="18"/>
        <end position="78"/>
    </location>
</feature>